<sequence>MSSNVQKLIQMLPAVLLHALQMHDRTYFESWQQRIRLYCLGKDNGENIMKSINEGPFHMGTVSDVIAAGTEGAFQQGPVRARVLNDLSAEEKERYKADIRATNILLQGIPKDIYSLINHYTDAKDIWDNVKMILEGSELTKDDRESQLYDEFEHFCQIKGETIHGYYVRFTKLINDMRNIKMTMPRMQLNSKFVNNMLPAPELISYKEQGWNGSFNQLMILWHFSVECLSSAVSNTSSRAPQSSNEPSPAENFQLDSGRVLNEKID</sequence>
<reference evidence="2" key="1">
    <citation type="journal article" date="2022" name="Int. J. Mol. Sci.">
        <title>Draft Genome of Tanacetum Coccineum: Genomic Comparison of Closely Related Tanacetum-Family Plants.</title>
        <authorList>
            <person name="Yamashiro T."/>
            <person name="Shiraishi A."/>
            <person name="Nakayama K."/>
            <person name="Satake H."/>
        </authorList>
    </citation>
    <scope>NUCLEOTIDE SEQUENCE</scope>
</reference>
<dbReference type="Proteomes" id="UP001151760">
    <property type="component" value="Unassembled WGS sequence"/>
</dbReference>
<accession>A0ABQ5BHH9</accession>
<comment type="caution">
    <text evidence="2">The sequence shown here is derived from an EMBL/GenBank/DDBJ whole genome shotgun (WGS) entry which is preliminary data.</text>
</comment>
<dbReference type="EMBL" id="BQNB010013201">
    <property type="protein sequence ID" value="GJT13081.1"/>
    <property type="molecule type" value="Genomic_DNA"/>
</dbReference>
<dbReference type="Pfam" id="PF14223">
    <property type="entry name" value="Retrotran_gag_2"/>
    <property type="match status" value="1"/>
</dbReference>
<organism evidence="2 3">
    <name type="scientific">Tanacetum coccineum</name>
    <dbReference type="NCBI Taxonomy" id="301880"/>
    <lineage>
        <taxon>Eukaryota</taxon>
        <taxon>Viridiplantae</taxon>
        <taxon>Streptophyta</taxon>
        <taxon>Embryophyta</taxon>
        <taxon>Tracheophyta</taxon>
        <taxon>Spermatophyta</taxon>
        <taxon>Magnoliopsida</taxon>
        <taxon>eudicotyledons</taxon>
        <taxon>Gunneridae</taxon>
        <taxon>Pentapetalae</taxon>
        <taxon>asterids</taxon>
        <taxon>campanulids</taxon>
        <taxon>Asterales</taxon>
        <taxon>Asteraceae</taxon>
        <taxon>Asteroideae</taxon>
        <taxon>Anthemideae</taxon>
        <taxon>Anthemidinae</taxon>
        <taxon>Tanacetum</taxon>
    </lineage>
</organism>
<protein>
    <recommendedName>
        <fullName evidence="4">Integrase, catalytic region, zinc finger, CCHC-type, peptidase aspartic, catalytic</fullName>
    </recommendedName>
</protein>
<feature type="compositionally biased region" description="Polar residues" evidence="1">
    <location>
        <begin position="236"/>
        <end position="247"/>
    </location>
</feature>
<keyword evidence="3" id="KW-1185">Reference proteome</keyword>
<reference evidence="2" key="2">
    <citation type="submission" date="2022-01" db="EMBL/GenBank/DDBJ databases">
        <authorList>
            <person name="Yamashiro T."/>
            <person name="Shiraishi A."/>
            <person name="Satake H."/>
            <person name="Nakayama K."/>
        </authorList>
    </citation>
    <scope>NUCLEOTIDE SEQUENCE</scope>
</reference>
<proteinExistence type="predicted"/>
<evidence type="ECO:0008006" key="4">
    <source>
        <dbReference type="Google" id="ProtNLM"/>
    </source>
</evidence>
<evidence type="ECO:0000313" key="2">
    <source>
        <dbReference type="EMBL" id="GJT13081.1"/>
    </source>
</evidence>
<evidence type="ECO:0000313" key="3">
    <source>
        <dbReference type="Proteomes" id="UP001151760"/>
    </source>
</evidence>
<feature type="region of interest" description="Disordered" evidence="1">
    <location>
        <begin position="236"/>
        <end position="266"/>
    </location>
</feature>
<evidence type="ECO:0000256" key="1">
    <source>
        <dbReference type="SAM" id="MobiDB-lite"/>
    </source>
</evidence>
<gene>
    <name evidence="2" type="ORF">Tco_0860123</name>
</gene>
<name>A0ABQ5BHH9_9ASTR</name>